<feature type="compositionally biased region" description="Basic and acidic residues" evidence="1">
    <location>
        <begin position="61"/>
        <end position="73"/>
    </location>
</feature>
<keyword evidence="2" id="KW-1133">Transmembrane helix</keyword>
<feature type="transmembrane region" description="Helical" evidence="2">
    <location>
        <begin position="20"/>
        <end position="44"/>
    </location>
</feature>
<name>A0A1C5AID8_9ACTN</name>
<keyword evidence="2" id="KW-0472">Membrane</keyword>
<proteinExistence type="predicted"/>
<accession>A0A1C5AID8</accession>
<dbReference type="RefSeq" id="WP_074477205.1">
    <property type="nucleotide sequence ID" value="NZ_FMCT01000013.1"/>
</dbReference>
<gene>
    <name evidence="3" type="ORF">GA0070563_11379</name>
</gene>
<organism evidence="3 4">
    <name type="scientific">Micromonospora carbonacea</name>
    <dbReference type="NCBI Taxonomy" id="47853"/>
    <lineage>
        <taxon>Bacteria</taxon>
        <taxon>Bacillati</taxon>
        <taxon>Actinomycetota</taxon>
        <taxon>Actinomycetes</taxon>
        <taxon>Micromonosporales</taxon>
        <taxon>Micromonosporaceae</taxon>
        <taxon>Micromonospora</taxon>
    </lineage>
</organism>
<evidence type="ECO:0000256" key="2">
    <source>
        <dbReference type="SAM" id="Phobius"/>
    </source>
</evidence>
<dbReference type="Proteomes" id="UP000183585">
    <property type="component" value="Unassembled WGS sequence"/>
</dbReference>
<feature type="region of interest" description="Disordered" evidence="1">
    <location>
        <begin position="48"/>
        <end position="115"/>
    </location>
</feature>
<sequence>MFTYQGNRRATPSRRRSRWFLAGGVVAGSLVVGAAGVTGVAALAADRAPGVTDQGRPAAAVRDDGPDGGRWTDEGAPGGPRRPEAGTEGAGAPDGPGTPDGKPDGPGTRRPPLLTVPCDSARLVAALVQANAEGGATLRLAPKCTYTLSHAFQQPDEYDGGIRDAREAADAAETPGDAELPPRQPGDDNTGLPVIYQAITVEGSGATIARGENAETFRFFTVRDGGELTLRDVTLRNGRSTSEGGSVHVVHGATAVLERTTVVGSTSVSPKEGGGGVFNDGNMVVRESRFVGNSAAGAEGKGGGMLNGGVLTMTKTEFRDNSANGYGGGLANYRGAADVATTVLAHNIAGQGGGLASFSARTKVEDTRVLDNTAKVGGGIANSDAVLVLRGLVVQGNAASGNGGGISSVQGLLPMDDSVVSGNHARGNGGGLFADRSNTLVRTSEVGGNAAVGAKSAGGGVYTVAGQLSLFKSKVVGNSATLPPGGIFADRAQVRIDDASVVIENRPTNCLGSKVPIAHCFR</sequence>
<dbReference type="PANTHER" id="PTHR11319">
    <property type="entry name" value="G PROTEIN-COUPLED RECEPTOR-RELATED"/>
    <property type="match status" value="1"/>
</dbReference>
<evidence type="ECO:0000313" key="3">
    <source>
        <dbReference type="EMBL" id="SCF44998.1"/>
    </source>
</evidence>
<dbReference type="SUPFAM" id="SSF51126">
    <property type="entry name" value="Pectin lyase-like"/>
    <property type="match status" value="1"/>
</dbReference>
<feature type="region of interest" description="Disordered" evidence="1">
    <location>
        <begin position="168"/>
        <end position="190"/>
    </location>
</feature>
<dbReference type="PANTHER" id="PTHR11319:SF35">
    <property type="entry name" value="OUTER MEMBRANE PROTEIN PMPC-RELATED"/>
    <property type="match status" value="1"/>
</dbReference>
<dbReference type="STRING" id="47853.TK50_29805"/>
<evidence type="ECO:0000256" key="1">
    <source>
        <dbReference type="SAM" id="MobiDB-lite"/>
    </source>
</evidence>
<dbReference type="InterPro" id="IPR011050">
    <property type="entry name" value="Pectin_lyase_fold/virulence"/>
</dbReference>
<keyword evidence="4" id="KW-1185">Reference proteome</keyword>
<feature type="compositionally biased region" description="Low complexity" evidence="1">
    <location>
        <begin position="95"/>
        <end position="112"/>
    </location>
</feature>
<keyword evidence="2" id="KW-0812">Transmembrane</keyword>
<reference evidence="4" key="1">
    <citation type="submission" date="2016-06" db="EMBL/GenBank/DDBJ databases">
        <authorList>
            <person name="Varghese N."/>
            <person name="Submissions Spin"/>
        </authorList>
    </citation>
    <scope>NUCLEOTIDE SEQUENCE [LARGE SCALE GENOMIC DNA]</scope>
    <source>
        <strain evidence="4">DSM 43168</strain>
    </source>
</reference>
<dbReference type="AlphaFoldDB" id="A0A1C5AID8"/>
<protein>
    <submittedName>
        <fullName evidence="3">Right handed beta helix region</fullName>
    </submittedName>
</protein>
<evidence type="ECO:0000313" key="4">
    <source>
        <dbReference type="Proteomes" id="UP000183585"/>
    </source>
</evidence>
<dbReference type="EMBL" id="FMCT01000013">
    <property type="protein sequence ID" value="SCF44998.1"/>
    <property type="molecule type" value="Genomic_DNA"/>
</dbReference>